<sequence>MDFENNNVNDNIEVKKLEKNIKYIVLVVDMDDDIGRKANIKTPILGRCDCIDGAIKLGLADPGDTDTNSILGGVKLYDELKKEGKDVEIIVIAGHKNVESEECALKIKEQLDFLNYLYDPNFIYIVSDGKEDELVLNYLRNNNIFVWKKRIVIKQNESLESTYYLVQEFLHKTMSQYVPLIFTVIGFVLVMGALLEGLGWRIIAGLAGLYILLEGSGLTKSIRKSFKEGKESIEFGKITPIGNILSVIIIIIGILYSYKVSSGLEYITALGTFLYTIANPLTLGILIYIVIRFIDEVLYSEKDLITLFKGLFFKILLIFMSRELLLLFSGFLYGDISFIIISVYVAIYISIIVLLSAVLFSIRHSKK</sequence>
<dbReference type="OrthoDB" id="31282at2157"/>
<evidence type="ECO:0008006" key="4">
    <source>
        <dbReference type="Google" id="ProtNLM"/>
    </source>
</evidence>
<keyword evidence="1" id="KW-0472">Membrane</keyword>
<keyword evidence="3" id="KW-1185">Reference proteome</keyword>
<feature type="transmembrane region" description="Helical" evidence="1">
    <location>
        <begin position="240"/>
        <end position="258"/>
    </location>
</feature>
<feature type="transmembrane region" description="Helical" evidence="1">
    <location>
        <begin position="339"/>
        <end position="362"/>
    </location>
</feature>
<feature type="transmembrane region" description="Helical" evidence="1">
    <location>
        <begin position="270"/>
        <end position="291"/>
    </location>
</feature>
<evidence type="ECO:0000256" key="1">
    <source>
        <dbReference type="SAM" id="Phobius"/>
    </source>
</evidence>
<dbReference type="PANTHER" id="PTHR38815:SF1">
    <property type="entry name" value="DUF373 FAMILY PROTEIN"/>
    <property type="match status" value="1"/>
</dbReference>
<dbReference type="GeneID" id="5326646"/>
<dbReference type="HOGENOM" id="CLU_048986_1_0_2"/>
<dbReference type="AlphaFoldDB" id="A6USX3"/>
<dbReference type="Pfam" id="PF04123">
    <property type="entry name" value="DUF373"/>
    <property type="match status" value="1"/>
</dbReference>
<keyword evidence="1" id="KW-0812">Transmembrane</keyword>
<gene>
    <name evidence="2" type="ordered locus">Maeo_0002</name>
</gene>
<dbReference type="STRING" id="419665.Maeo_0002"/>
<dbReference type="InterPro" id="IPR007254">
    <property type="entry name" value="DUF373"/>
</dbReference>
<keyword evidence="1" id="KW-1133">Transmembrane helix</keyword>
<evidence type="ECO:0000313" key="2">
    <source>
        <dbReference type="EMBL" id="ABR55595.1"/>
    </source>
</evidence>
<dbReference type="PANTHER" id="PTHR38815">
    <property type="entry name" value="HYPOTHETICAL MEMBRANE PROTEIN, CONSERVED, DUF373 FAMILY"/>
    <property type="match status" value="1"/>
</dbReference>
<name>A6USX3_META3</name>
<feature type="transmembrane region" description="Helical" evidence="1">
    <location>
        <begin position="200"/>
        <end position="219"/>
    </location>
</feature>
<organism evidence="2 3">
    <name type="scientific">Methanococcus aeolicus (strain ATCC BAA-1280 / DSM 17508 / OCM 812 / Nankai-3)</name>
    <dbReference type="NCBI Taxonomy" id="419665"/>
    <lineage>
        <taxon>Archaea</taxon>
        <taxon>Methanobacteriati</taxon>
        <taxon>Methanobacteriota</taxon>
        <taxon>Methanomada group</taxon>
        <taxon>Methanococci</taxon>
        <taxon>Methanococcales</taxon>
        <taxon>Methanococcaceae</taxon>
        <taxon>Methanococcus</taxon>
    </lineage>
</organism>
<feature type="transmembrane region" description="Helical" evidence="1">
    <location>
        <begin position="177"/>
        <end position="194"/>
    </location>
</feature>
<reference evidence="2" key="1">
    <citation type="submission" date="2007-06" db="EMBL/GenBank/DDBJ databases">
        <title>Complete sequence of Methanococcus aeolicus Nankai-3.</title>
        <authorList>
            <consortium name="US DOE Joint Genome Institute"/>
            <person name="Copeland A."/>
            <person name="Lucas S."/>
            <person name="Lapidus A."/>
            <person name="Barry K."/>
            <person name="Glavina del Rio T."/>
            <person name="Dalin E."/>
            <person name="Tice H."/>
            <person name="Pitluck S."/>
            <person name="Chain P."/>
            <person name="Malfatti S."/>
            <person name="Shin M."/>
            <person name="Vergez L."/>
            <person name="Schmutz J."/>
            <person name="Larimer F."/>
            <person name="Land M."/>
            <person name="Hauser L."/>
            <person name="Kyrpides N."/>
            <person name="Lykidis A."/>
            <person name="Sieprawska-Lupa M."/>
            <person name="Whitman W.B."/>
            <person name="Richardson P."/>
        </authorList>
    </citation>
    <scope>NUCLEOTIDE SEQUENCE [LARGE SCALE GENOMIC DNA]</scope>
    <source>
        <strain evidence="2">Nankai-3</strain>
    </source>
</reference>
<dbReference type="Proteomes" id="UP000001106">
    <property type="component" value="Chromosome"/>
</dbReference>
<dbReference type="eggNOG" id="arCOG04151">
    <property type="taxonomic scope" value="Archaea"/>
</dbReference>
<dbReference type="KEGG" id="mae:Maeo_0002"/>
<evidence type="ECO:0000313" key="3">
    <source>
        <dbReference type="Proteomes" id="UP000001106"/>
    </source>
</evidence>
<dbReference type="RefSeq" id="WP_011972727.1">
    <property type="nucleotide sequence ID" value="NC_009635.1"/>
</dbReference>
<accession>A6USX3</accession>
<proteinExistence type="predicted"/>
<dbReference type="EMBL" id="CP000743">
    <property type="protein sequence ID" value="ABR55595.1"/>
    <property type="molecule type" value="Genomic_DNA"/>
</dbReference>
<feature type="transmembrane region" description="Helical" evidence="1">
    <location>
        <begin position="311"/>
        <end position="333"/>
    </location>
</feature>
<protein>
    <recommendedName>
        <fullName evidence="4">DUF373 family protein</fullName>
    </recommendedName>
</protein>